<dbReference type="SUPFAM" id="SSF82171">
    <property type="entry name" value="DPP6 N-terminal domain-like"/>
    <property type="match status" value="1"/>
</dbReference>
<sequence>MSRIVTGVVLIVLFVAAGIGYVGWRASAADGPTAGPLDLARTGTLLYVDRTSTVRQVARDHPDQVIGSGPTCHRVYAAAGTLGCLRTTGVPMSAELDIYRNGGPSKTLPVWGDPSRVRVSRDGRLLGWTVFRAGDSYMRQGAFSTTAGIFDLRDGTQYGSLEDFAMVVDGKRYASPDVNFWGVTFLSGSTFYATMASKGRTWLMRGELSSRRLTSVRENVECPSVSPDQGRIVYKFRTGDRWRLHVLDLKTGADHPLAETAHIDDQAAWLDDQMIAYGKNDGSGPAIFTVPADGTGSPYRLLAGSSPAPV</sequence>
<dbReference type="EMBL" id="SMKA01000241">
    <property type="protein sequence ID" value="TDC18796.1"/>
    <property type="molecule type" value="Genomic_DNA"/>
</dbReference>
<protein>
    <recommendedName>
        <fullName evidence="3">TolB-like translocation protein</fullName>
    </recommendedName>
</protein>
<keyword evidence="2" id="KW-1185">Reference proteome</keyword>
<gene>
    <name evidence="1" type="ORF">E1261_34955</name>
</gene>
<dbReference type="Proteomes" id="UP000295075">
    <property type="component" value="Unassembled WGS sequence"/>
</dbReference>
<organism evidence="1 2">
    <name type="scientific">Kribbella albertanoniae</name>
    <dbReference type="NCBI Taxonomy" id="1266829"/>
    <lineage>
        <taxon>Bacteria</taxon>
        <taxon>Bacillati</taxon>
        <taxon>Actinomycetota</taxon>
        <taxon>Actinomycetes</taxon>
        <taxon>Propionibacteriales</taxon>
        <taxon>Kribbellaceae</taxon>
        <taxon>Kribbella</taxon>
    </lineage>
</organism>
<evidence type="ECO:0008006" key="3">
    <source>
        <dbReference type="Google" id="ProtNLM"/>
    </source>
</evidence>
<proteinExistence type="predicted"/>
<name>A0A4V2XNQ0_9ACTN</name>
<evidence type="ECO:0000313" key="2">
    <source>
        <dbReference type="Proteomes" id="UP000295075"/>
    </source>
</evidence>
<dbReference type="AlphaFoldDB" id="A0A4V2XNQ0"/>
<evidence type="ECO:0000313" key="1">
    <source>
        <dbReference type="EMBL" id="TDC18796.1"/>
    </source>
</evidence>
<dbReference type="OrthoDB" id="9808778at2"/>
<dbReference type="InterPro" id="IPR011042">
    <property type="entry name" value="6-blade_b-propeller_TolB-like"/>
</dbReference>
<comment type="caution">
    <text evidence="1">The sequence shown here is derived from an EMBL/GenBank/DDBJ whole genome shotgun (WGS) entry which is preliminary data.</text>
</comment>
<dbReference type="Gene3D" id="2.120.10.30">
    <property type="entry name" value="TolB, C-terminal domain"/>
    <property type="match status" value="1"/>
</dbReference>
<accession>A0A4V2XNQ0</accession>
<reference evidence="1 2" key="1">
    <citation type="submission" date="2019-03" db="EMBL/GenBank/DDBJ databases">
        <title>Draft genome sequences of novel Actinobacteria.</title>
        <authorList>
            <person name="Sahin N."/>
            <person name="Ay H."/>
            <person name="Saygin H."/>
        </authorList>
    </citation>
    <scope>NUCLEOTIDE SEQUENCE [LARGE SCALE GENOMIC DNA]</scope>
    <source>
        <strain evidence="1 2">JCM 30547</strain>
    </source>
</reference>
<dbReference type="RefSeq" id="WP_132414010.1">
    <property type="nucleotide sequence ID" value="NZ_SMKA01000241.1"/>
</dbReference>